<dbReference type="SUPFAM" id="SSF55486">
    <property type="entry name" value="Metalloproteases ('zincins'), catalytic domain"/>
    <property type="match status" value="1"/>
</dbReference>
<evidence type="ECO:0000313" key="1">
    <source>
        <dbReference type="EMBL" id="RWS19997.1"/>
    </source>
</evidence>
<name>A0A443RX95_9ACAR</name>
<reference evidence="1 2" key="1">
    <citation type="journal article" date="2018" name="Gigascience">
        <title>Genomes of trombidid mites reveal novel predicted allergens and laterally-transferred genes associated with secondary metabolism.</title>
        <authorList>
            <person name="Dong X."/>
            <person name="Chaisiri K."/>
            <person name="Xia D."/>
            <person name="Armstrong S.D."/>
            <person name="Fang Y."/>
            <person name="Donnelly M.J."/>
            <person name="Kadowaki T."/>
            <person name="McGarry J.W."/>
            <person name="Darby A.C."/>
            <person name="Makepeace B.L."/>
        </authorList>
    </citation>
    <scope>NUCLEOTIDE SEQUENCE [LARGE SCALE GENOMIC DNA]</scope>
    <source>
        <strain evidence="1">UoL-UT</strain>
    </source>
</reference>
<dbReference type="VEuPathDB" id="VectorBase:LDEU012043"/>
<comment type="caution">
    <text evidence="1">The sequence shown here is derived from an EMBL/GenBank/DDBJ whole genome shotgun (WGS) entry which is preliminary data.</text>
</comment>
<organism evidence="1 2">
    <name type="scientific">Leptotrombidium deliense</name>
    <dbReference type="NCBI Taxonomy" id="299467"/>
    <lineage>
        <taxon>Eukaryota</taxon>
        <taxon>Metazoa</taxon>
        <taxon>Ecdysozoa</taxon>
        <taxon>Arthropoda</taxon>
        <taxon>Chelicerata</taxon>
        <taxon>Arachnida</taxon>
        <taxon>Acari</taxon>
        <taxon>Acariformes</taxon>
        <taxon>Trombidiformes</taxon>
        <taxon>Prostigmata</taxon>
        <taxon>Anystina</taxon>
        <taxon>Parasitengona</taxon>
        <taxon>Trombiculoidea</taxon>
        <taxon>Trombiculidae</taxon>
        <taxon>Leptotrombidium</taxon>
    </lineage>
</organism>
<gene>
    <name evidence="1" type="ORF">B4U80_12174</name>
</gene>
<dbReference type="Gene3D" id="2.110.10.10">
    <property type="entry name" value="Hemopexin-like domain"/>
    <property type="match status" value="1"/>
</dbReference>
<accession>A0A443RX95</accession>
<dbReference type="AlphaFoldDB" id="A0A443RX95"/>
<protein>
    <submittedName>
        <fullName evidence="1">Uncharacterized protein</fullName>
    </submittedName>
</protein>
<evidence type="ECO:0000313" key="2">
    <source>
        <dbReference type="Proteomes" id="UP000288716"/>
    </source>
</evidence>
<keyword evidence="2" id="KW-1185">Reference proteome</keyword>
<sequence>MGHLLSIPHNKNHSSVMFTYYPINVFQNYSFSNEEIDEARKLYVQLTRIDPRDETTQTEATVHQPATKDGLCDNNYNYIFEAYGQLMASRTDGFLAITGHELEASTVIINHIEDSEVVEAIVTVNNLLFILQQETFVVTEGNLRLVRKGRIQKTFGNPGNVIGAYFNTSSSVMYLFAHQYYIKYENFNIDATTLKGTRKFLRNWHPELRKIRWMTAIDDELFFIIRMTMS</sequence>
<dbReference type="InterPro" id="IPR036375">
    <property type="entry name" value="Hemopexin-like_dom_sf"/>
</dbReference>
<dbReference type="EMBL" id="NCKV01020886">
    <property type="protein sequence ID" value="RWS19997.1"/>
    <property type="molecule type" value="Genomic_DNA"/>
</dbReference>
<dbReference type="Proteomes" id="UP000288716">
    <property type="component" value="Unassembled WGS sequence"/>
</dbReference>
<proteinExistence type="predicted"/>
<dbReference type="SUPFAM" id="SSF50923">
    <property type="entry name" value="Hemopexin-like domain"/>
    <property type="match status" value="1"/>
</dbReference>